<protein>
    <submittedName>
        <fullName evidence="2">Uncharacterized protein</fullName>
    </submittedName>
</protein>
<evidence type="ECO:0000256" key="1">
    <source>
        <dbReference type="SAM" id="MobiDB-lite"/>
    </source>
</evidence>
<dbReference type="EMBL" id="CAMGYJ010000003">
    <property type="protein sequence ID" value="CAI0395300.1"/>
    <property type="molecule type" value="Genomic_DNA"/>
</dbReference>
<comment type="caution">
    <text evidence="2">The sequence shown here is derived from an EMBL/GenBank/DDBJ whole genome shotgun (WGS) entry which is preliminary data.</text>
</comment>
<dbReference type="PANTHER" id="PTHR33974:SF2">
    <property type="entry name" value="VASCULAR-RELATED UNKNOWN PROTEIN 1"/>
    <property type="match status" value="1"/>
</dbReference>
<dbReference type="Proteomes" id="UP001154282">
    <property type="component" value="Unassembled WGS sequence"/>
</dbReference>
<keyword evidence="3" id="KW-1185">Reference proteome</keyword>
<organism evidence="2 3">
    <name type="scientific">Linum tenue</name>
    <dbReference type="NCBI Taxonomy" id="586396"/>
    <lineage>
        <taxon>Eukaryota</taxon>
        <taxon>Viridiplantae</taxon>
        <taxon>Streptophyta</taxon>
        <taxon>Embryophyta</taxon>
        <taxon>Tracheophyta</taxon>
        <taxon>Spermatophyta</taxon>
        <taxon>Magnoliopsida</taxon>
        <taxon>eudicotyledons</taxon>
        <taxon>Gunneridae</taxon>
        <taxon>Pentapetalae</taxon>
        <taxon>rosids</taxon>
        <taxon>fabids</taxon>
        <taxon>Malpighiales</taxon>
        <taxon>Linaceae</taxon>
        <taxon>Linum</taxon>
    </lineage>
</organism>
<dbReference type="AlphaFoldDB" id="A0AAV0IG95"/>
<feature type="region of interest" description="Disordered" evidence="1">
    <location>
        <begin position="200"/>
        <end position="231"/>
    </location>
</feature>
<feature type="region of interest" description="Disordered" evidence="1">
    <location>
        <begin position="1"/>
        <end position="27"/>
    </location>
</feature>
<evidence type="ECO:0000313" key="3">
    <source>
        <dbReference type="Proteomes" id="UP001154282"/>
    </source>
</evidence>
<name>A0AAV0IG95_9ROSI</name>
<sequence>MERSTKSVTGKRLTSCSRDTERNVSGANEESGWTAYFDDLYSSYNYSEYMSLSVGKHQCRSSSLLSDAASVVGNKTPKKLDSASENVKRQNFKKRRTAKSLVDDEGIEDTASSLHRNNDDTASSININSSMQRSLVQTMRSLIYSPYNCQGNKISDPGPTDPLVESIAACRINVLIPPPPSYQFILIAVVTAVLYDTDVPLDSGRGSGNNNDCRDGEGDEIGDWNANKRPPRMFGGREREAVAAAATGLTVSVAITTMRNLAVELKEEMSVRGFREKGELEKKDARKKTE</sequence>
<proteinExistence type="predicted"/>
<dbReference type="GO" id="GO:0010089">
    <property type="term" value="P:xylem development"/>
    <property type="evidence" value="ECO:0007669"/>
    <property type="project" value="InterPro"/>
</dbReference>
<feature type="region of interest" description="Disordered" evidence="1">
    <location>
        <begin position="76"/>
        <end position="100"/>
    </location>
</feature>
<reference evidence="2" key="1">
    <citation type="submission" date="2022-08" db="EMBL/GenBank/DDBJ databases">
        <authorList>
            <person name="Gutierrez-Valencia J."/>
        </authorList>
    </citation>
    <scope>NUCLEOTIDE SEQUENCE</scope>
</reference>
<gene>
    <name evidence="2" type="ORF">LITE_LOCUS8669</name>
</gene>
<feature type="compositionally biased region" description="Basic and acidic residues" evidence="1">
    <location>
        <begin position="78"/>
        <end position="88"/>
    </location>
</feature>
<accession>A0AAV0IG95</accession>
<dbReference type="PANTHER" id="PTHR33974">
    <property type="entry name" value="VASCULAR-RELATED UNKNOWN PROTEIN 1-RELATED"/>
    <property type="match status" value="1"/>
</dbReference>
<dbReference type="InterPro" id="IPR039280">
    <property type="entry name" value="VUP"/>
</dbReference>
<evidence type="ECO:0000313" key="2">
    <source>
        <dbReference type="EMBL" id="CAI0395300.1"/>
    </source>
</evidence>